<dbReference type="PANTHER" id="PTHR43301:SF3">
    <property type="entry name" value="ARABINAN ENDO-1,5-ALPHA-L-ARABINOSIDASE A-RELATED"/>
    <property type="match status" value="1"/>
</dbReference>
<dbReference type="Gene3D" id="2.40.128.10">
    <property type="match status" value="1"/>
</dbReference>
<dbReference type="PROSITE" id="PS51766">
    <property type="entry name" value="DOCKERIN"/>
    <property type="match status" value="1"/>
</dbReference>
<dbReference type="Proteomes" id="UP000183190">
    <property type="component" value="Unassembled WGS sequence"/>
</dbReference>
<dbReference type="Pfam" id="PF00404">
    <property type="entry name" value="Dockerin_1"/>
    <property type="match status" value="1"/>
</dbReference>
<dbReference type="SUPFAM" id="SSF63446">
    <property type="entry name" value="Type I dockerin domain"/>
    <property type="match status" value="1"/>
</dbReference>
<protein>
    <submittedName>
        <fullName evidence="9">Arabinan endo-1,5-alpha-L-arabinosidase</fullName>
    </submittedName>
</protein>
<dbReference type="InterPro" id="IPR023296">
    <property type="entry name" value="Glyco_hydro_beta-prop_sf"/>
</dbReference>
<dbReference type="AlphaFoldDB" id="A0A1H6JSQ3"/>
<dbReference type="Pfam" id="PF14200">
    <property type="entry name" value="RicinB_lectin_2"/>
    <property type="match status" value="1"/>
</dbReference>
<dbReference type="InterPro" id="IPR050727">
    <property type="entry name" value="GH43_arabinanases"/>
</dbReference>
<dbReference type="SMART" id="SM00458">
    <property type="entry name" value="RICIN"/>
    <property type="match status" value="1"/>
</dbReference>
<evidence type="ECO:0000313" key="10">
    <source>
        <dbReference type="Proteomes" id="UP000183190"/>
    </source>
</evidence>
<dbReference type="Gene3D" id="2.115.10.20">
    <property type="entry name" value="Glycosyl hydrolase domain, family 43"/>
    <property type="match status" value="1"/>
</dbReference>
<name>A0A1H6JSQ3_RUMFL</name>
<dbReference type="InterPro" id="IPR000772">
    <property type="entry name" value="Ricin_B_lectin"/>
</dbReference>
<dbReference type="PROSITE" id="PS50231">
    <property type="entry name" value="RICIN_B_LECTIN"/>
    <property type="match status" value="1"/>
</dbReference>
<comment type="similarity">
    <text evidence="2">Belongs to the glycosyl hydrolase 43 family.</text>
</comment>
<dbReference type="CDD" id="cd14256">
    <property type="entry name" value="Dockerin_I"/>
    <property type="match status" value="1"/>
</dbReference>
<dbReference type="SUPFAM" id="SSF75005">
    <property type="entry name" value="Arabinanase/levansucrase/invertase"/>
    <property type="match status" value="1"/>
</dbReference>
<dbReference type="GO" id="GO:0000272">
    <property type="term" value="P:polysaccharide catabolic process"/>
    <property type="evidence" value="ECO:0007669"/>
    <property type="project" value="InterPro"/>
</dbReference>
<gene>
    <name evidence="9" type="ORF">SAMN02910265_01819</name>
</gene>
<dbReference type="InterPro" id="IPR002105">
    <property type="entry name" value="Dockerin_1_rpt"/>
</dbReference>
<dbReference type="Gene3D" id="2.80.10.50">
    <property type="match status" value="4"/>
</dbReference>
<reference evidence="9 10" key="1">
    <citation type="submission" date="2016-10" db="EMBL/GenBank/DDBJ databases">
        <authorList>
            <person name="de Groot N.N."/>
        </authorList>
    </citation>
    <scope>NUCLEOTIDE SEQUENCE [LARGE SCALE GENOMIC DNA]</scope>
    <source>
        <strain evidence="9 10">YAD2003</strain>
    </source>
</reference>
<evidence type="ECO:0000256" key="4">
    <source>
        <dbReference type="ARBA" id="ARBA00023295"/>
    </source>
</evidence>
<dbReference type="RefSeq" id="WP_074716622.1">
    <property type="nucleotide sequence ID" value="NZ_FNWV01000005.1"/>
</dbReference>
<dbReference type="EMBL" id="FNWV01000005">
    <property type="protein sequence ID" value="SEH62340.1"/>
    <property type="molecule type" value="Genomic_DNA"/>
</dbReference>
<feature type="chain" id="PRO_5010256548" evidence="7">
    <location>
        <begin position="28"/>
        <end position="906"/>
    </location>
</feature>
<dbReference type="GO" id="GO:0004553">
    <property type="term" value="F:hydrolase activity, hydrolyzing O-glycosyl compounds"/>
    <property type="evidence" value="ECO:0007669"/>
    <property type="project" value="InterPro"/>
</dbReference>
<evidence type="ECO:0000313" key="9">
    <source>
        <dbReference type="EMBL" id="SEH62340.1"/>
    </source>
</evidence>
<dbReference type="SUPFAM" id="SSF50370">
    <property type="entry name" value="Ricin B-like lectins"/>
    <property type="match status" value="2"/>
</dbReference>
<evidence type="ECO:0000256" key="3">
    <source>
        <dbReference type="ARBA" id="ARBA00022801"/>
    </source>
</evidence>
<dbReference type="Pfam" id="PF04616">
    <property type="entry name" value="Glyco_hydro_43"/>
    <property type="match status" value="1"/>
</dbReference>
<evidence type="ECO:0000259" key="8">
    <source>
        <dbReference type="PROSITE" id="PS51766"/>
    </source>
</evidence>
<dbReference type="InterPro" id="IPR016134">
    <property type="entry name" value="Dockerin_dom"/>
</dbReference>
<dbReference type="CDD" id="cd18832">
    <property type="entry name" value="GH43_GsAbnA-like"/>
    <property type="match status" value="1"/>
</dbReference>
<dbReference type="OrthoDB" id="9801455at2"/>
<evidence type="ECO:0000256" key="2">
    <source>
        <dbReference type="ARBA" id="ARBA00009865"/>
    </source>
</evidence>
<feature type="active site" description="Proton donor" evidence="5">
    <location>
        <position position="284"/>
    </location>
</feature>
<dbReference type="InterPro" id="IPR035992">
    <property type="entry name" value="Ricin_B-like_lectins"/>
</dbReference>
<proteinExistence type="inferred from homology"/>
<feature type="domain" description="Dockerin" evidence="8">
    <location>
        <begin position="847"/>
        <end position="906"/>
    </location>
</feature>
<dbReference type="PANTHER" id="PTHR43301">
    <property type="entry name" value="ARABINAN ENDO-1,5-ALPHA-L-ARABINOSIDASE"/>
    <property type="match status" value="1"/>
</dbReference>
<dbReference type="CDD" id="cd00161">
    <property type="entry name" value="beta-trefoil_Ricin-like"/>
    <property type="match status" value="2"/>
</dbReference>
<organism evidence="9 10">
    <name type="scientific">Ruminococcus flavefaciens</name>
    <dbReference type="NCBI Taxonomy" id="1265"/>
    <lineage>
        <taxon>Bacteria</taxon>
        <taxon>Bacillati</taxon>
        <taxon>Bacillota</taxon>
        <taxon>Clostridia</taxon>
        <taxon>Eubacteriales</taxon>
        <taxon>Oscillospiraceae</taxon>
        <taxon>Ruminococcus</taxon>
    </lineage>
</organism>
<dbReference type="Pfam" id="PF16369">
    <property type="entry name" value="GH43_C"/>
    <property type="match status" value="1"/>
</dbReference>
<keyword evidence="3" id="KW-0378">Hydrolase</keyword>
<keyword evidence="7" id="KW-0732">Signal</keyword>
<accession>A0A1H6JSQ3</accession>
<dbReference type="Gene3D" id="1.10.1330.10">
    <property type="entry name" value="Dockerin domain"/>
    <property type="match status" value="1"/>
</dbReference>
<feature type="active site" description="Proton acceptor" evidence="5">
    <location>
        <position position="36"/>
    </location>
</feature>
<feature type="site" description="Important for catalytic activity, responsible for pKa modulation of the active site Glu and correct orientation of both the proton donor and substrate" evidence="6">
    <location>
        <position position="219"/>
    </location>
</feature>
<dbReference type="InterPro" id="IPR032291">
    <property type="entry name" value="Abn2_C"/>
</dbReference>
<feature type="signal peptide" evidence="7">
    <location>
        <begin position="1"/>
        <end position="27"/>
    </location>
</feature>
<comment type="pathway">
    <text evidence="1">Glycan metabolism; L-arabinan degradation.</text>
</comment>
<evidence type="ECO:0000256" key="5">
    <source>
        <dbReference type="PIRSR" id="PIRSR606710-1"/>
    </source>
</evidence>
<evidence type="ECO:0000256" key="1">
    <source>
        <dbReference type="ARBA" id="ARBA00004834"/>
    </source>
</evidence>
<dbReference type="InterPro" id="IPR036439">
    <property type="entry name" value="Dockerin_dom_sf"/>
</dbReference>
<keyword evidence="4" id="KW-0326">Glycosidase</keyword>
<dbReference type="InterPro" id="IPR006710">
    <property type="entry name" value="Glyco_hydro_43"/>
</dbReference>
<evidence type="ECO:0000256" key="6">
    <source>
        <dbReference type="PIRSR" id="PIRSR606710-2"/>
    </source>
</evidence>
<sequence>MKLKKLISAVVSGCIFLSTFTGMTSLAANQRVSVHDPSIVKNNGIYYVFGSHIEAAKTTDLRNWKRFSNGYATTNNVEFGNLSQNLQKAFAWSGEDLEDCAGGFAVWAPDVVWDADYINSDGSKGAYLMYFCTSSTYMRSVIAYAAAKNIEGPYTFVDTLIYSGFTNNDAYVKSATKNVNKKYTSTNIDELIAAGQVSFNNSWFRNNDFNNQLFPNAIDPTIYYDTNGKMYMCYGSWSGGIFTLEIDPKTGQCIHPKTGTTSDGRMVDSYFGTKISGGYGKSGEGPFIEYNADTGYYYLWVTFGGLTSTGGYNMRVFRSASPLGPFTDPAGRQAVLPTNPNLDSTGLKVMGNYKFSSLSKAYMACGHNSVLRDDDGKWYLVYHTRFDDGAEFHEVRVHSMYFNEEGWPVVAPYEYAGDEISTSGYNDSDIIGDYEFINHGTSTDGKIINYSSIKLNADGTISGPVTGKWSQSQESAAAEITIGGQKYSGYFLAAKDENGKKVMSFTAVGSNNQTVWGVQTKEFNGKERQVGIPDYTDKDSKIVYSTNFLLPSSCIPYISSTELHSDVSYYIINRNSGKVVDLPNGSLDIGTNIQQWEFNGSWAQQWKLTAIDEKYFYILSAGDEHKCIGLAENSGSDGVNLELQEFTGAENQKFMLKKQGSYYGIVTASSNEKSGFDVYEWSKENGGNINQWEYRGDDCQLFSLEPVHPAVADGSYSIRDISSDCLYNSSDREFGLDSYMQIHEINGDSLNHADDHIWKFNKLDDGSYTIINKYGDALTSDSAGNITAKEYTADSSQKFRVTCNKDGSYSFVQNEKCVTVISNSSALTCRLEEYMGTENQKIILTPEKLRTGDVNYDTDITVADLVMLQKFLLKNEPVTNSAYADINYDGVVDIFDSIGLRKLLIT</sequence>
<evidence type="ECO:0000256" key="7">
    <source>
        <dbReference type="SAM" id="SignalP"/>
    </source>
</evidence>